<evidence type="ECO:0000313" key="3">
    <source>
        <dbReference type="Proteomes" id="UP000008281"/>
    </source>
</evidence>
<dbReference type="PANTHER" id="PTHR23015">
    <property type="entry name" value="UNCHARACTERIZED C.ELEGANS PROTEIN"/>
    <property type="match status" value="1"/>
</dbReference>
<accession>E3ML14</accession>
<dbReference type="Pfam" id="PF17906">
    <property type="entry name" value="HTH_48"/>
    <property type="match status" value="1"/>
</dbReference>
<proteinExistence type="predicted"/>
<dbReference type="InterPro" id="IPR041426">
    <property type="entry name" value="Mos1_HTH"/>
</dbReference>
<dbReference type="SMART" id="SM00256">
    <property type="entry name" value="FBOX"/>
    <property type="match status" value="1"/>
</dbReference>
<dbReference type="Proteomes" id="UP000008281">
    <property type="component" value="Unassembled WGS sequence"/>
</dbReference>
<reference evidence="2" key="1">
    <citation type="submission" date="2007-07" db="EMBL/GenBank/DDBJ databases">
        <title>PCAP assembly of the Caenorhabditis remanei genome.</title>
        <authorList>
            <consortium name="The Caenorhabditis remanei Sequencing Consortium"/>
            <person name="Wilson R.K."/>
        </authorList>
    </citation>
    <scope>NUCLEOTIDE SEQUENCE [LARGE SCALE GENOMIC DNA]</scope>
    <source>
        <strain evidence="2">PB4641</strain>
    </source>
</reference>
<dbReference type="Pfam" id="PF01827">
    <property type="entry name" value="FTH"/>
    <property type="match status" value="1"/>
</dbReference>
<dbReference type="AlphaFoldDB" id="E3ML14"/>
<organism evidence="3">
    <name type="scientific">Caenorhabditis remanei</name>
    <name type="common">Caenorhabditis vulgaris</name>
    <dbReference type="NCBI Taxonomy" id="31234"/>
    <lineage>
        <taxon>Eukaryota</taxon>
        <taxon>Metazoa</taxon>
        <taxon>Ecdysozoa</taxon>
        <taxon>Nematoda</taxon>
        <taxon>Chromadorea</taxon>
        <taxon>Rhabditida</taxon>
        <taxon>Rhabditina</taxon>
        <taxon>Rhabditomorpha</taxon>
        <taxon>Rhabditoidea</taxon>
        <taxon>Rhabditidae</taxon>
        <taxon>Peloderinae</taxon>
        <taxon>Caenorhabditis</taxon>
    </lineage>
</organism>
<dbReference type="InParanoid" id="E3ML14"/>
<name>E3ML14_CAERE</name>
<evidence type="ECO:0000259" key="1">
    <source>
        <dbReference type="PROSITE" id="PS50181"/>
    </source>
</evidence>
<dbReference type="PANTHER" id="PTHR23015:SF4">
    <property type="entry name" value="DUF38 DOMAIN-CONTAINING PROTEIN-RELATED"/>
    <property type="match status" value="1"/>
</dbReference>
<dbReference type="OrthoDB" id="7600185at2759"/>
<evidence type="ECO:0000313" key="2">
    <source>
        <dbReference type="EMBL" id="EFP04264.1"/>
    </source>
</evidence>
<dbReference type="InterPro" id="IPR002900">
    <property type="entry name" value="DUF38/FTH_CAE_spp"/>
</dbReference>
<dbReference type="InterPro" id="IPR001810">
    <property type="entry name" value="F-box_dom"/>
</dbReference>
<dbReference type="eggNOG" id="ENOG502TJVF">
    <property type="taxonomic scope" value="Eukaryota"/>
</dbReference>
<dbReference type="GO" id="GO:0045087">
    <property type="term" value="P:innate immune response"/>
    <property type="evidence" value="ECO:0007669"/>
    <property type="project" value="TreeGrafter"/>
</dbReference>
<feature type="domain" description="F-box" evidence="1">
    <location>
        <begin position="69"/>
        <end position="115"/>
    </location>
</feature>
<gene>
    <name evidence="2" type="ORF">CRE_26696</name>
</gene>
<dbReference type="InterPro" id="IPR040161">
    <property type="entry name" value="FB224"/>
</dbReference>
<dbReference type="Pfam" id="PF00646">
    <property type="entry name" value="F-box"/>
    <property type="match status" value="1"/>
</dbReference>
<keyword evidence="3" id="KW-1185">Reference proteome</keyword>
<dbReference type="CDD" id="cd22150">
    <property type="entry name" value="F-box_CeFBXA-like"/>
    <property type="match status" value="1"/>
</dbReference>
<sequence>MNQLTSPKILRSCILFEFFRGKPVFETYKSFCEVMGYETITLKEFEIWYHRFSRGEFDLEHNIGPNTSALEFSNLPTDAIGKIIEKCDLKELTLRKVSKNLRSLVDEQKIAYKSIEIYLEDSFIFCAHNDKKVVYASENLDEKKGYGYIFKRSFIIRSEDYVKIALNDLSIALKNPKLRLEFFDLKIFSDSNDIMNRLESLLKHQNHKQYVKRVSVYSESPECLLSGLPCLRPKVLEGISIYGSGEDSDVWASKESERVREIANLEQWKQAEELFLFPFNHFPLEFLMHFKRFLIFDDVGKDFLMVLKNLFSTSTEFKSCTVELFGLESCSEYLESFCEKVDTKDTSVLLYRFKIPDESNKVLEFKLDKDEIIIKKKNF</sequence>
<dbReference type="EMBL" id="DS268453">
    <property type="protein sequence ID" value="EFP04264.1"/>
    <property type="molecule type" value="Genomic_DNA"/>
</dbReference>
<dbReference type="PROSITE" id="PS50181">
    <property type="entry name" value="FBOX"/>
    <property type="match status" value="1"/>
</dbReference>
<protein>
    <recommendedName>
        <fullName evidence="1">F-box domain-containing protein</fullName>
    </recommendedName>
</protein>
<dbReference type="Gene3D" id="1.10.10.1450">
    <property type="match status" value="1"/>
</dbReference>
<dbReference type="HOGENOM" id="CLU_030831_3_3_1"/>